<proteinExistence type="predicted"/>
<name>A0A183JNV5_9TREM</name>
<dbReference type="AlphaFoldDB" id="A0A183JNV5"/>
<dbReference type="WBParaSite" id="SCUD_0000439101-mRNA-1">
    <property type="protein sequence ID" value="SCUD_0000439101-mRNA-1"/>
    <property type="gene ID" value="SCUD_0000439101"/>
</dbReference>
<protein>
    <submittedName>
        <fullName evidence="1">Secreted protein</fullName>
    </submittedName>
</protein>
<evidence type="ECO:0000313" key="1">
    <source>
        <dbReference type="WBParaSite" id="SCUD_0000439101-mRNA-1"/>
    </source>
</evidence>
<reference evidence="1" key="1">
    <citation type="submission" date="2016-06" db="UniProtKB">
        <authorList>
            <consortium name="WormBaseParasite"/>
        </authorList>
    </citation>
    <scope>IDENTIFICATION</scope>
</reference>
<organism evidence="1">
    <name type="scientific">Schistosoma curassoni</name>
    <dbReference type="NCBI Taxonomy" id="6186"/>
    <lineage>
        <taxon>Eukaryota</taxon>
        <taxon>Metazoa</taxon>
        <taxon>Spiralia</taxon>
        <taxon>Lophotrochozoa</taxon>
        <taxon>Platyhelminthes</taxon>
        <taxon>Trematoda</taxon>
        <taxon>Digenea</taxon>
        <taxon>Strigeidida</taxon>
        <taxon>Schistosomatoidea</taxon>
        <taxon>Schistosomatidae</taxon>
        <taxon>Schistosoma</taxon>
    </lineage>
</organism>
<accession>A0A183JNV5</accession>
<sequence length="72" mass="8525">MPFVNRAFANCAQTHQCLILRATALIFQRRGLVCRNFLQKPLGLHIIIYKPSFPRRWALLTVVRYDRGWRVI</sequence>